<dbReference type="PANTHER" id="PTHR42945:SF1">
    <property type="entry name" value="HISTIDINE BIOSYNTHESIS BIFUNCTIONAL PROTEIN HIS7"/>
    <property type="match status" value="1"/>
</dbReference>
<reference evidence="15 16" key="1">
    <citation type="journal article" date="2014" name="BMC Genomics">
        <title>Comparison of environmental and isolate Sulfobacillus genomes reveals diverse carbon, sulfur, nitrogen, and hydrogen metabolisms.</title>
        <authorList>
            <person name="Justice N.B."/>
            <person name="Norman A."/>
            <person name="Brown C.T."/>
            <person name="Singh A."/>
            <person name="Thomas B.C."/>
            <person name="Banfield J.F."/>
        </authorList>
    </citation>
    <scope>NUCLEOTIDE SEQUENCE [LARGE SCALE GENOMIC DNA]</scope>
    <source>
        <strain evidence="15">AMDSBA3</strain>
    </source>
</reference>
<dbReference type="UniPathway" id="UPA00031">
    <property type="reaction ID" value="UER00007"/>
</dbReference>
<evidence type="ECO:0000256" key="4">
    <source>
        <dbReference type="ARBA" id="ARBA00005204"/>
    </source>
</evidence>
<gene>
    <name evidence="13" type="primary">hisI</name>
    <name evidence="13" type="synonym">hisIE</name>
    <name evidence="15" type="ORF">C7B45_14665</name>
</gene>
<dbReference type="Pfam" id="PF01503">
    <property type="entry name" value="PRA-PH"/>
    <property type="match status" value="1"/>
</dbReference>
<comment type="catalytic activity">
    <reaction evidence="2 13">
        <text>1-(5-phospho-beta-D-ribosyl)-ATP + H2O = 1-(5-phospho-beta-D-ribosyl)-5'-AMP + diphosphate + H(+)</text>
        <dbReference type="Rhea" id="RHEA:22828"/>
        <dbReference type="ChEBI" id="CHEBI:15377"/>
        <dbReference type="ChEBI" id="CHEBI:15378"/>
        <dbReference type="ChEBI" id="CHEBI:33019"/>
        <dbReference type="ChEBI" id="CHEBI:59457"/>
        <dbReference type="ChEBI" id="CHEBI:73183"/>
        <dbReference type="EC" id="3.6.1.31"/>
    </reaction>
</comment>
<comment type="subcellular location">
    <subcellularLocation>
        <location evidence="13">Cytoplasm</location>
    </subcellularLocation>
</comment>
<evidence type="ECO:0000256" key="1">
    <source>
        <dbReference type="ARBA" id="ARBA00000024"/>
    </source>
</evidence>
<proteinExistence type="inferred from homology"/>
<dbReference type="Gene3D" id="1.10.287.1080">
    <property type="entry name" value="MazG-like"/>
    <property type="match status" value="1"/>
</dbReference>
<evidence type="ECO:0000256" key="5">
    <source>
        <dbReference type="ARBA" id="ARBA00007731"/>
    </source>
</evidence>
<dbReference type="GO" id="GO:0000105">
    <property type="term" value="P:L-histidine biosynthetic process"/>
    <property type="evidence" value="ECO:0007669"/>
    <property type="project" value="UniProtKB-UniRule"/>
</dbReference>
<dbReference type="GO" id="GO:0004635">
    <property type="term" value="F:phosphoribosyl-AMP cyclohydrolase activity"/>
    <property type="evidence" value="ECO:0007669"/>
    <property type="project" value="UniProtKB-UniRule"/>
</dbReference>
<dbReference type="FunFam" id="3.10.20.810:FF:000001">
    <property type="entry name" value="Histidine biosynthesis bifunctional protein HisIE"/>
    <property type="match status" value="1"/>
</dbReference>
<sequence length="205" mass="23217">MSKAQPLYPVVVQDRITRQVMMLAYANQEALDLTRSTQLAHFYSRSRQRLWKKGETSGNTIHVNEILQDCDGDAYLYLADVTNPVCHRGTASCFAGGERWYPDPLAALDDIVRTRVAENPAEFSYTKSLMEQGLDRLVQKVGEEAVEVVIAALQGEMSPLIGEISDLLYHLAVLTVRMNVPWSRVSEELIRRHQSDHQEGRTKSR</sequence>
<organism evidence="15 16">
    <name type="scientific">Sulfobacillus acidophilus</name>
    <dbReference type="NCBI Taxonomy" id="53633"/>
    <lineage>
        <taxon>Bacteria</taxon>
        <taxon>Bacillati</taxon>
        <taxon>Bacillota</taxon>
        <taxon>Clostridia</taxon>
        <taxon>Eubacteriales</taxon>
        <taxon>Clostridiales Family XVII. Incertae Sedis</taxon>
        <taxon>Sulfobacillus</taxon>
    </lineage>
</organism>
<dbReference type="PANTHER" id="PTHR42945">
    <property type="entry name" value="HISTIDINE BIOSYNTHESIS BIFUNCTIONAL PROTEIN"/>
    <property type="match status" value="1"/>
</dbReference>
<evidence type="ECO:0000256" key="6">
    <source>
        <dbReference type="ARBA" id="ARBA00008299"/>
    </source>
</evidence>
<keyword evidence="10 13" id="KW-0067">ATP-binding</keyword>
<evidence type="ECO:0000256" key="2">
    <source>
        <dbReference type="ARBA" id="ARBA00001460"/>
    </source>
</evidence>
<dbReference type="InterPro" id="IPR038019">
    <property type="entry name" value="PRib_AMP_CycHydrolase_sf"/>
</dbReference>
<evidence type="ECO:0000256" key="3">
    <source>
        <dbReference type="ARBA" id="ARBA00005169"/>
    </source>
</evidence>
<dbReference type="Pfam" id="PF01502">
    <property type="entry name" value="PRA-CH"/>
    <property type="match status" value="1"/>
</dbReference>
<dbReference type="InterPro" id="IPR002496">
    <property type="entry name" value="PRib_AMP_CycHydrolase_dom"/>
</dbReference>
<dbReference type="InterPro" id="IPR008179">
    <property type="entry name" value="HisE"/>
</dbReference>
<evidence type="ECO:0000313" key="16">
    <source>
        <dbReference type="Proteomes" id="UP000241848"/>
    </source>
</evidence>
<comment type="catalytic activity">
    <reaction evidence="1 13">
        <text>1-(5-phospho-beta-D-ribosyl)-5'-AMP + H2O = 1-(5-phospho-beta-D-ribosyl)-5-[(5-phospho-beta-D-ribosylamino)methylideneamino]imidazole-4-carboxamide</text>
        <dbReference type="Rhea" id="RHEA:20049"/>
        <dbReference type="ChEBI" id="CHEBI:15377"/>
        <dbReference type="ChEBI" id="CHEBI:58435"/>
        <dbReference type="ChEBI" id="CHEBI:59457"/>
        <dbReference type="EC" id="3.5.4.19"/>
    </reaction>
</comment>
<evidence type="ECO:0000256" key="9">
    <source>
        <dbReference type="ARBA" id="ARBA00022801"/>
    </source>
</evidence>
<keyword evidence="7 13" id="KW-0028">Amino-acid biosynthesis</keyword>
<dbReference type="AlphaFoldDB" id="A0A2T2WE61"/>
<evidence type="ECO:0000256" key="10">
    <source>
        <dbReference type="ARBA" id="ARBA00022840"/>
    </source>
</evidence>
<dbReference type="NCBIfam" id="TIGR03188">
    <property type="entry name" value="histidine_hisI"/>
    <property type="match status" value="1"/>
</dbReference>
<keyword evidence="13" id="KW-0963">Cytoplasm</keyword>
<dbReference type="GO" id="GO:0004636">
    <property type="term" value="F:phosphoribosyl-ATP diphosphatase activity"/>
    <property type="evidence" value="ECO:0007669"/>
    <property type="project" value="UniProtKB-UniRule"/>
</dbReference>
<evidence type="ECO:0000256" key="8">
    <source>
        <dbReference type="ARBA" id="ARBA00022741"/>
    </source>
</evidence>
<accession>A0A2T2WE61</accession>
<feature type="domain" description="Phosphoribosyl-AMP cyclohydrolase" evidence="14">
    <location>
        <begin position="22"/>
        <end position="94"/>
    </location>
</feature>
<comment type="caution">
    <text evidence="15">The sequence shown here is derived from an EMBL/GenBank/DDBJ whole genome shotgun (WGS) entry which is preliminary data.</text>
</comment>
<evidence type="ECO:0000259" key="14">
    <source>
        <dbReference type="Pfam" id="PF01502"/>
    </source>
</evidence>
<dbReference type="Proteomes" id="UP000241848">
    <property type="component" value="Unassembled WGS sequence"/>
</dbReference>
<comment type="similarity">
    <text evidence="6 13">In the N-terminal section; belongs to the PRA-CH family.</text>
</comment>
<dbReference type="Gene3D" id="3.10.20.810">
    <property type="entry name" value="Phosphoribosyl-AMP cyclohydrolase"/>
    <property type="match status" value="1"/>
</dbReference>
<keyword evidence="12 13" id="KW-0511">Multifunctional enzyme</keyword>
<keyword evidence="11 13" id="KW-0368">Histidine biosynthesis</keyword>
<dbReference type="GO" id="GO:0005737">
    <property type="term" value="C:cytoplasm"/>
    <property type="evidence" value="ECO:0007669"/>
    <property type="project" value="UniProtKB-SubCell"/>
</dbReference>
<feature type="region of interest" description="Phosphoribosyl-AMP cyclohydrolase" evidence="13">
    <location>
        <begin position="1"/>
        <end position="104"/>
    </location>
</feature>
<comment type="pathway">
    <text evidence="3 13">Amino-acid biosynthesis; L-histidine biosynthesis; L-histidine from 5-phospho-alpha-D-ribose 1-diphosphate: step 3/9.</text>
</comment>
<evidence type="ECO:0000313" key="15">
    <source>
        <dbReference type="EMBL" id="PSR20510.1"/>
    </source>
</evidence>
<evidence type="ECO:0000256" key="12">
    <source>
        <dbReference type="ARBA" id="ARBA00023268"/>
    </source>
</evidence>
<dbReference type="HAMAP" id="MF_01020">
    <property type="entry name" value="HisE"/>
    <property type="match status" value="1"/>
</dbReference>
<dbReference type="GO" id="GO:0005524">
    <property type="term" value="F:ATP binding"/>
    <property type="evidence" value="ECO:0007669"/>
    <property type="project" value="UniProtKB-KW"/>
</dbReference>
<dbReference type="InterPro" id="IPR021130">
    <property type="entry name" value="PRib-ATP_PPHydrolase-like"/>
</dbReference>
<dbReference type="EC" id="3.6.1.31" evidence="13"/>
<dbReference type="InterPro" id="IPR023019">
    <property type="entry name" value="His_synth_HisIE"/>
</dbReference>
<evidence type="ECO:0000256" key="13">
    <source>
        <dbReference type="HAMAP-Rule" id="MF_01019"/>
    </source>
</evidence>
<name>A0A2T2WE61_9FIRM</name>
<dbReference type="SUPFAM" id="SSF101386">
    <property type="entry name" value="all-alpha NTP pyrophosphatases"/>
    <property type="match status" value="1"/>
</dbReference>
<dbReference type="HAMAP" id="MF_01019">
    <property type="entry name" value="HisIE"/>
    <property type="match status" value="1"/>
</dbReference>
<evidence type="ECO:0000256" key="7">
    <source>
        <dbReference type="ARBA" id="ARBA00022605"/>
    </source>
</evidence>
<dbReference type="NCBIfam" id="NF002747">
    <property type="entry name" value="PRK02759.1"/>
    <property type="match status" value="1"/>
</dbReference>
<evidence type="ECO:0000256" key="11">
    <source>
        <dbReference type="ARBA" id="ARBA00023102"/>
    </source>
</evidence>
<feature type="region of interest" description="Phosphoribosyl-ATP pyrophosphohydrolase" evidence="13">
    <location>
        <begin position="105"/>
        <end position="205"/>
    </location>
</feature>
<protein>
    <recommendedName>
        <fullName evidence="13">Histidine biosynthesis bifunctional protein HisIE</fullName>
    </recommendedName>
    <domain>
        <recommendedName>
            <fullName evidence="13">Phosphoribosyl-AMP cyclohydrolase</fullName>
            <shortName evidence="13">PRA-CH</shortName>
            <ecNumber evidence="13">3.5.4.19</ecNumber>
        </recommendedName>
    </domain>
    <domain>
        <recommendedName>
            <fullName evidence="13">Phosphoribosyl-ATP pyrophosphatase</fullName>
            <shortName evidence="13">PRA-PH</shortName>
            <ecNumber evidence="13">3.6.1.31</ecNumber>
        </recommendedName>
    </domain>
</protein>
<dbReference type="SUPFAM" id="SSF141734">
    <property type="entry name" value="HisI-like"/>
    <property type="match status" value="1"/>
</dbReference>
<keyword evidence="9 13" id="KW-0378">Hydrolase</keyword>
<dbReference type="CDD" id="cd11534">
    <property type="entry name" value="NTP-PPase_HisIE_like"/>
    <property type="match status" value="1"/>
</dbReference>
<dbReference type="EC" id="3.5.4.19" evidence="13"/>
<comment type="similarity">
    <text evidence="5 13">In the C-terminal section; belongs to the PRA-PH family.</text>
</comment>
<dbReference type="EMBL" id="PXYV01000060">
    <property type="protein sequence ID" value="PSR20510.1"/>
    <property type="molecule type" value="Genomic_DNA"/>
</dbReference>
<keyword evidence="8 13" id="KW-0547">Nucleotide-binding</keyword>
<comment type="pathway">
    <text evidence="4 13">Amino-acid biosynthesis; L-histidine biosynthesis; L-histidine from 5-phospho-alpha-D-ribose 1-diphosphate: step 2/9.</text>
</comment>